<comment type="caution">
    <text evidence="1">The sequence shown here is derived from an EMBL/GenBank/DDBJ whole genome shotgun (WGS) entry which is preliminary data.</text>
</comment>
<protein>
    <submittedName>
        <fullName evidence="1">Uncharacterized protein</fullName>
    </submittedName>
</protein>
<reference evidence="1 2" key="1">
    <citation type="journal article" date="2013" name="Curr. Biol.">
        <title>The Genome of the Foraminiferan Reticulomyxa filosa.</title>
        <authorList>
            <person name="Glockner G."/>
            <person name="Hulsmann N."/>
            <person name="Schleicher M."/>
            <person name="Noegel A.A."/>
            <person name="Eichinger L."/>
            <person name="Gallinger C."/>
            <person name="Pawlowski J."/>
            <person name="Sierra R."/>
            <person name="Euteneuer U."/>
            <person name="Pillet L."/>
            <person name="Moustafa A."/>
            <person name="Platzer M."/>
            <person name="Groth M."/>
            <person name="Szafranski K."/>
            <person name="Schliwa M."/>
        </authorList>
    </citation>
    <scope>NUCLEOTIDE SEQUENCE [LARGE SCALE GENOMIC DNA]</scope>
</reference>
<name>X6M415_RETFI</name>
<gene>
    <name evidence="1" type="ORF">RFI_28718</name>
</gene>
<dbReference type="Proteomes" id="UP000023152">
    <property type="component" value="Unassembled WGS sequence"/>
</dbReference>
<sequence length="160" mass="18655">MITGITKYLQHLSIMHCLFIGEKFNAMKHGDELNELDQYRSVVDNILFLYISSLTSAYFDLKVSQKQNKKNHVIPRRKEIDLTKIGCALIHHLTQLWSWNTLIQTKIIGFKIFQTLKNLKQCSEIINCHRSEAFEENEKKSISCSIKCHNMDENTHALLC</sequence>
<dbReference type="AlphaFoldDB" id="X6M415"/>
<organism evidence="1 2">
    <name type="scientific">Reticulomyxa filosa</name>
    <dbReference type="NCBI Taxonomy" id="46433"/>
    <lineage>
        <taxon>Eukaryota</taxon>
        <taxon>Sar</taxon>
        <taxon>Rhizaria</taxon>
        <taxon>Retaria</taxon>
        <taxon>Foraminifera</taxon>
        <taxon>Monothalamids</taxon>
        <taxon>Reticulomyxidae</taxon>
        <taxon>Reticulomyxa</taxon>
    </lineage>
</organism>
<dbReference type="EMBL" id="ASPP01024816">
    <property type="protein sequence ID" value="ETO08669.1"/>
    <property type="molecule type" value="Genomic_DNA"/>
</dbReference>
<keyword evidence="2" id="KW-1185">Reference proteome</keyword>
<proteinExistence type="predicted"/>
<evidence type="ECO:0000313" key="1">
    <source>
        <dbReference type="EMBL" id="ETO08669.1"/>
    </source>
</evidence>
<accession>X6M415</accession>
<evidence type="ECO:0000313" key="2">
    <source>
        <dbReference type="Proteomes" id="UP000023152"/>
    </source>
</evidence>